<dbReference type="GO" id="GO:0016671">
    <property type="term" value="F:oxidoreductase activity, acting on a sulfur group of donors, disulfide as acceptor"/>
    <property type="evidence" value="ECO:0007669"/>
    <property type="project" value="InterPro"/>
</dbReference>
<proteinExistence type="inferred from homology"/>
<keyword evidence="6" id="KW-1133">Transmembrane helix</keyword>
<evidence type="ECO:0008006" key="9">
    <source>
        <dbReference type="Google" id="ProtNLM"/>
    </source>
</evidence>
<comment type="similarity">
    <text evidence="2">Belongs to the GILT family.</text>
</comment>
<accession>A0A507E705</accession>
<sequence>MTIPPVTVKPSTNFNPPAIAYGTIPPYEFEKSRVMSPPHSRRRLVLALVTATALMCLTMSMRGLFEFQPPWKPRMPDNDDDAAGGKRVPVELFVMSKCPDAVYCESIFAGVLAKVGPITALSTHYIATPDKHSPDGATCKHGVSECIGNIQQLCMRHEHPSSWFGYVACVNTDNDAIPSREQAVACAESLDASYPEKCVTGQRGATLLRKDAEYVQGKGVTASCTVQIAGKTVCVRDGGEWRDGGVVGNDESESVAVERLARLVCEAYGGDDVPAACQTLAA</sequence>
<keyword evidence="8" id="KW-1185">Reference proteome</keyword>
<dbReference type="PANTHER" id="PTHR13234:SF8">
    <property type="entry name" value="GAMMA-INTERFERON-INDUCIBLE LYSOSOMAL THIOL REDUCTASE"/>
    <property type="match status" value="1"/>
</dbReference>
<keyword evidence="5" id="KW-0325">Glycoprotein</keyword>
<dbReference type="PANTHER" id="PTHR13234">
    <property type="entry name" value="GAMMA-INTERFERON INDUCIBLE LYSOSOMAL THIOL REDUCTASE GILT"/>
    <property type="match status" value="1"/>
</dbReference>
<reference evidence="7 8" key="1">
    <citation type="journal article" date="2019" name="Sci. Rep.">
        <title>Comparative genomics of chytrid fungi reveal insights into the obligate biotrophic and pathogenic lifestyle of Synchytrium endobioticum.</title>
        <authorList>
            <person name="van de Vossenberg B.T.L.H."/>
            <person name="Warris S."/>
            <person name="Nguyen H.D.T."/>
            <person name="van Gent-Pelzer M.P.E."/>
            <person name="Joly D.L."/>
            <person name="van de Geest H.C."/>
            <person name="Bonants P.J.M."/>
            <person name="Smith D.S."/>
            <person name="Levesque C.A."/>
            <person name="van der Lee T.A.J."/>
        </authorList>
    </citation>
    <scope>NUCLEOTIDE SEQUENCE [LARGE SCALE GENOMIC DNA]</scope>
    <source>
        <strain evidence="7 8">CBS 809.83</strain>
    </source>
</reference>
<comment type="caution">
    <text evidence="7">The sequence shown here is derived from an EMBL/GenBank/DDBJ whole genome shotgun (WGS) entry which is preliminary data.</text>
</comment>
<evidence type="ECO:0000256" key="1">
    <source>
        <dbReference type="ARBA" id="ARBA00004613"/>
    </source>
</evidence>
<evidence type="ECO:0000256" key="6">
    <source>
        <dbReference type="SAM" id="Phobius"/>
    </source>
</evidence>
<dbReference type="EMBL" id="QEAQ01000023">
    <property type="protein sequence ID" value="TPX59616.1"/>
    <property type="molecule type" value="Genomic_DNA"/>
</dbReference>
<keyword evidence="6" id="KW-0812">Transmembrane</keyword>
<name>A0A507E705_9FUNG</name>
<comment type="subcellular location">
    <subcellularLocation>
        <location evidence="1">Secreted</location>
    </subcellularLocation>
</comment>
<protein>
    <recommendedName>
        <fullName evidence="9">Gamma interferon inducible lysosomal thiol reductase GILT</fullName>
    </recommendedName>
</protein>
<evidence type="ECO:0000256" key="3">
    <source>
        <dbReference type="ARBA" id="ARBA00022525"/>
    </source>
</evidence>
<evidence type="ECO:0000313" key="8">
    <source>
        <dbReference type="Proteomes" id="UP000318582"/>
    </source>
</evidence>
<evidence type="ECO:0000256" key="2">
    <source>
        <dbReference type="ARBA" id="ARBA00005679"/>
    </source>
</evidence>
<keyword evidence="3" id="KW-0964">Secreted</keyword>
<evidence type="ECO:0000256" key="5">
    <source>
        <dbReference type="ARBA" id="ARBA00023180"/>
    </source>
</evidence>
<dbReference type="InterPro" id="IPR004911">
    <property type="entry name" value="Interferon-induced_GILT"/>
</dbReference>
<dbReference type="STRING" id="109895.A0A507E705"/>
<organism evidence="7 8">
    <name type="scientific">Powellomyces hirtus</name>
    <dbReference type="NCBI Taxonomy" id="109895"/>
    <lineage>
        <taxon>Eukaryota</taxon>
        <taxon>Fungi</taxon>
        <taxon>Fungi incertae sedis</taxon>
        <taxon>Chytridiomycota</taxon>
        <taxon>Chytridiomycota incertae sedis</taxon>
        <taxon>Chytridiomycetes</taxon>
        <taxon>Spizellomycetales</taxon>
        <taxon>Powellomycetaceae</taxon>
        <taxon>Powellomyces</taxon>
    </lineage>
</organism>
<gene>
    <name evidence="7" type="ORF">PhCBS80983_g02356</name>
</gene>
<evidence type="ECO:0000256" key="4">
    <source>
        <dbReference type="ARBA" id="ARBA00022729"/>
    </source>
</evidence>
<keyword evidence="6" id="KW-0472">Membrane</keyword>
<dbReference type="Proteomes" id="UP000318582">
    <property type="component" value="Unassembled WGS sequence"/>
</dbReference>
<dbReference type="GO" id="GO:0005576">
    <property type="term" value="C:extracellular region"/>
    <property type="evidence" value="ECO:0007669"/>
    <property type="project" value="UniProtKB-SubCell"/>
</dbReference>
<evidence type="ECO:0000313" key="7">
    <source>
        <dbReference type="EMBL" id="TPX59616.1"/>
    </source>
</evidence>
<keyword evidence="4" id="KW-0732">Signal</keyword>
<dbReference type="AlphaFoldDB" id="A0A507E705"/>
<feature type="transmembrane region" description="Helical" evidence="6">
    <location>
        <begin position="44"/>
        <end position="65"/>
    </location>
</feature>
<dbReference type="Pfam" id="PF03227">
    <property type="entry name" value="GILT"/>
    <property type="match status" value="1"/>
</dbReference>